<dbReference type="GO" id="GO:0005615">
    <property type="term" value="C:extracellular space"/>
    <property type="evidence" value="ECO:0007669"/>
    <property type="project" value="TreeGrafter"/>
</dbReference>
<dbReference type="OrthoDB" id="6287170at2759"/>
<dbReference type="AlphaFoldDB" id="A0A1I8NFN6"/>
<dbReference type="Proteomes" id="UP001652621">
    <property type="component" value="Unplaced"/>
</dbReference>
<feature type="region of interest" description="Disordered" evidence="1">
    <location>
        <begin position="1"/>
        <end position="38"/>
    </location>
</feature>
<dbReference type="EnsemblMetazoa" id="MDOA014682-RA">
    <property type="protein sequence ID" value="MDOA014682-PA"/>
    <property type="gene ID" value="MDOA014682"/>
</dbReference>
<evidence type="ECO:0000313" key="2">
    <source>
        <dbReference type="EnsemblMetazoa" id="MDOA014682-PA"/>
    </source>
</evidence>
<organism evidence="2">
    <name type="scientific">Musca domestica</name>
    <name type="common">House fly</name>
    <dbReference type="NCBI Taxonomy" id="7370"/>
    <lineage>
        <taxon>Eukaryota</taxon>
        <taxon>Metazoa</taxon>
        <taxon>Ecdysozoa</taxon>
        <taxon>Arthropoda</taxon>
        <taxon>Hexapoda</taxon>
        <taxon>Insecta</taxon>
        <taxon>Pterygota</taxon>
        <taxon>Neoptera</taxon>
        <taxon>Endopterygota</taxon>
        <taxon>Diptera</taxon>
        <taxon>Brachycera</taxon>
        <taxon>Muscomorpha</taxon>
        <taxon>Muscoidea</taxon>
        <taxon>Muscidae</taxon>
        <taxon>Musca</taxon>
    </lineage>
</organism>
<reference evidence="4" key="2">
    <citation type="submission" date="2025-04" db="UniProtKB">
        <authorList>
            <consortium name="RefSeq"/>
        </authorList>
    </citation>
    <scope>IDENTIFICATION</scope>
    <source>
        <strain evidence="4">Aabys</strain>
    </source>
</reference>
<proteinExistence type="predicted"/>
<evidence type="ECO:0000313" key="4">
    <source>
        <dbReference type="RefSeq" id="XP_005188458.1"/>
    </source>
</evidence>
<keyword evidence="3" id="KW-1185">Reference proteome</keyword>
<name>A0A1I8NFN6_MUSDO</name>
<evidence type="ECO:0000313" key="3">
    <source>
        <dbReference type="Proteomes" id="UP001652621"/>
    </source>
</evidence>
<dbReference type="KEGG" id="mde:101897593"/>
<dbReference type="STRING" id="7370.A0A1I8NFN6"/>
<dbReference type="PANTHER" id="PTHR39075:SF1">
    <property type="entry name" value="FI19908P1"/>
    <property type="match status" value="1"/>
</dbReference>
<sequence>MEGESGETLLEKNASDVEEKSHTEDEGSSKPLTHSTPIVVNGGFNTDEFLARININSKINNILRSPSKTPSGVRQRSVFTTTTTSQFNASAAPFVSQQQRHIDSTAVVSSFDMGPKDTSTPTGHVAVRQLPMSMSPHPYYNGGGGVVSAGYDSPISSRSNITRSGGGSYAYNNRYPFVGHPSPIYECESEAYRMPPSMSPQHHAQQLPQPMPPPPFVLARLTSNQHRASEYEHPTTPPPPLASCTGAGPIAMTNGTIQLRLRDGVRIDMTLDKAVRVLNQRSMVAIGLSSNCNSSALIHPNGRVLQSGTKVELVTYDGMKTNNYVRYAKMWYKGVSFTSETCALIYLVDTAGTRTTTDTFTDLTKDYTLTVFYDNSRHGPSYVQAANEVIQNATYSCTDDGTETYDINGFRITQAADGLVKLTRTHNKCLIRTSPGNGSATLTTMGIHCTASLGKTSHLFVRRNEKRMHFDGSSFIVRNAGHSAGFNEDNLLIVY</sequence>
<dbReference type="eggNOG" id="ENOG502RTZ8">
    <property type="taxonomic scope" value="Eukaryota"/>
</dbReference>
<dbReference type="VEuPathDB" id="VectorBase:MDOMA2_000104"/>
<evidence type="ECO:0000256" key="1">
    <source>
        <dbReference type="SAM" id="MobiDB-lite"/>
    </source>
</evidence>
<gene>
    <name evidence="2" type="primary">101897593</name>
    <name evidence="4" type="synonym">LOC101897593</name>
</gene>
<accession>A0A1I8NFN6</accession>
<dbReference type="PANTHER" id="PTHR39075">
    <property type="entry name" value="FI19908P1"/>
    <property type="match status" value="1"/>
</dbReference>
<dbReference type="RefSeq" id="XP_005188458.1">
    <property type="nucleotide sequence ID" value="XM_005188401.2"/>
</dbReference>
<dbReference type="VEuPathDB" id="VectorBase:MDOA014682"/>
<feature type="compositionally biased region" description="Basic and acidic residues" evidence="1">
    <location>
        <begin position="9"/>
        <end position="28"/>
    </location>
</feature>
<protein>
    <submittedName>
        <fullName evidence="4">Uncharacterized protein LOC101897593</fullName>
    </submittedName>
</protein>
<reference evidence="2" key="1">
    <citation type="submission" date="2020-05" db="UniProtKB">
        <authorList>
            <consortium name="EnsemblMetazoa"/>
        </authorList>
    </citation>
    <scope>IDENTIFICATION</scope>
    <source>
        <strain evidence="2">Aabys</strain>
    </source>
</reference>